<dbReference type="GO" id="GO:0016746">
    <property type="term" value="F:acyltransferase activity"/>
    <property type="evidence" value="ECO:0007669"/>
    <property type="project" value="UniProtKB-KW"/>
</dbReference>
<name>I4B9G5_TURPD</name>
<evidence type="ECO:0000256" key="3">
    <source>
        <dbReference type="SAM" id="Phobius"/>
    </source>
</evidence>
<dbReference type="Pfam" id="PF12697">
    <property type="entry name" value="Abhydrolase_6"/>
    <property type="match status" value="1"/>
</dbReference>
<dbReference type="SUPFAM" id="SSF53474">
    <property type="entry name" value="alpha/beta-Hydrolases"/>
    <property type="match status" value="1"/>
</dbReference>
<dbReference type="Proteomes" id="UP000006048">
    <property type="component" value="Chromosome"/>
</dbReference>
<dbReference type="RefSeq" id="WP_014804422.1">
    <property type="nucleotide sequence ID" value="NC_018020.1"/>
</dbReference>
<dbReference type="Gene3D" id="3.40.50.1820">
    <property type="entry name" value="alpha/beta hydrolase"/>
    <property type="match status" value="1"/>
</dbReference>
<dbReference type="PANTHER" id="PTHR43798:SF31">
    <property type="entry name" value="AB HYDROLASE SUPERFAMILY PROTEIN YCLE"/>
    <property type="match status" value="1"/>
</dbReference>
<evidence type="ECO:0000313" key="6">
    <source>
        <dbReference type="Proteomes" id="UP000006048"/>
    </source>
</evidence>
<evidence type="ECO:0000259" key="4">
    <source>
        <dbReference type="Pfam" id="PF12697"/>
    </source>
</evidence>
<dbReference type="OrthoDB" id="340998at2"/>
<dbReference type="EMBL" id="CP002959">
    <property type="protein sequence ID" value="AFM13922.1"/>
    <property type="molecule type" value="Genomic_DNA"/>
</dbReference>
<keyword evidence="6" id="KW-1185">Reference proteome</keyword>
<feature type="compositionally biased region" description="Basic residues" evidence="2">
    <location>
        <begin position="271"/>
        <end position="289"/>
    </location>
</feature>
<dbReference type="GO" id="GO:0016787">
    <property type="term" value="F:hydrolase activity"/>
    <property type="evidence" value="ECO:0007669"/>
    <property type="project" value="UniProtKB-KW"/>
</dbReference>
<dbReference type="GO" id="GO:0016020">
    <property type="term" value="C:membrane"/>
    <property type="evidence" value="ECO:0007669"/>
    <property type="project" value="TreeGrafter"/>
</dbReference>
<feature type="domain" description="AB hydrolase-1" evidence="4">
    <location>
        <begin position="54"/>
        <end position="168"/>
    </location>
</feature>
<dbReference type="InterPro" id="IPR029058">
    <property type="entry name" value="AB_hydrolase_fold"/>
</dbReference>
<keyword evidence="5" id="KW-0808">Transferase</keyword>
<evidence type="ECO:0000256" key="1">
    <source>
        <dbReference type="ARBA" id="ARBA00022801"/>
    </source>
</evidence>
<accession>I4B9G5</accession>
<dbReference type="InterPro" id="IPR000073">
    <property type="entry name" value="AB_hydrolase_1"/>
</dbReference>
<keyword evidence="3" id="KW-0472">Membrane</keyword>
<dbReference type="KEGG" id="tpx:Turpa_3283"/>
<evidence type="ECO:0000256" key="2">
    <source>
        <dbReference type="SAM" id="MobiDB-lite"/>
    </source>
</evidence>
<feature type="region of interest" description="Disordered" evidence="2">
    <location>
        <begin position="257"/>
        <end position="289"/>
    </location>
</feature>
<dbReference type="PANTHER" id="PTHR43798">
    <property type="entry name" value="MONOACYLGLYCEROL LIPASE"/>
    <property type="match status" value="1"/>
</dbReference>
<reference evidence="5 6" key="1">
    <citation type="submission" date="2012-06" db="EMBL/GenBank/DDBJ databases">
        <title>The complete chromosome of genome of Turneriella parva DSM 21527.</title>
        <authorList>
            <consortium name="US DOE Joint Genome Institute (JGI-PGF)"/>
            <person name="Lucas S."/>
            <person name="Han J."/>
            <person name="Lapidus A."/>
            <person name="Bruce D."/>
            <person name="Goodwin L."/>
            <person name="Pitluck S."/>
            <person name="Peters L."/>
            <person name="Kyrpides N."/>
            <person name="Mavromatis K."/>
            <person name="Ivanova N."/>
            <person name="Mikhailova N."/>
            <person name="Chertkov O."/>
            <person name="Detter J.C."/>
            <person name="Tapia R."/>
            <person name="Han C."/>
            <person name="Land M."/>
            <person name="Hauser L."/>
            <person name="Markowitz V."/>
            <person name="Cheng J.-F."/>
            <person name="Hugenholtz P."/>
            <person name="Woyke T."/>
            <person name="Wu D."/>
            <person name="Gronow S."/>
            <person name="Wellnitz S."/>
            <person name="Brambilla E."/>
            <person name="Klenk H.-P."/>
            <person name="Eisen J.A."/>
        </authorList>
    </citation>
    <scope>NUCLEOTIDE SEQUENCE [LARGE SCALE GENOMIC DNA]</scope>
    <source>
        <strain evidence="6">ATCC BAA-1111 / DSM 21527 / NCTC 11395 / H</strain>
    </source>
</reference>
<proteinExistence type="predicted"/>
<dbReference type="HOGENOM" id="CLU_917636_0_0_12"/>
<gene>
    <name evidence="5" type="ordered locus">Turpa_3283</name>
</gene>
<dbReference type="STRING" id="869212.Turpa_3283"/>
<dbReference type="InterPro" id="IPR050266">
    <property type="entry name" value="AB_hydrolase_sf"/>
</dbReference>
<protein>
    <submittedName>
        <fullName evidence="5">Hydrolase or acyltransferase</fullName>
    </submittedName>
</protein>
<sequence>MADHLTFLPEKSPSRNVVVQILFEIIYGIIYFVLYIPGLLVRPGDITEGDKRAVVLVSGFFGSPLTWLKCRAALAAQGHPVYVVRLGFQFGNLRSYSEKLQRFLEENNLSDVYLVCHSMGGLVAAHMGYRGRDRTRKIFTLGTPFRGHPLTFLFPVTFATLQMNPLSPFMRETKDKYRTLSSIQAVFARFDEILFLKKLNIPGRFDDVKLAQIGHANLFMGPAGIECITELIAAEEAKDPKPVPVKDANGKVLQATAKVAQKSPARAAVTKPKKPKKAAKPKPAKKRRK</sequence>
<keyword evidence="3" id="KW-1133">Transmembrane helix</keyword>
<organism evidence="5 6">
    <name type="scientific">Turneriella parva (strain ATCC BAA-1111 / DSM 21527 / NCTC 11395 / H)</name>
    <name type="common">Leptospira parva</name>
    <dbReference type="NCBI Taxonomy" id="869212"/>
    <lineage>
        <taxon>Bacteria</taxon>
        <taxon>Pseudomonadati</taxon>
        <taxon>Spirochaetota</taxon>
        <taxon>Spirochaetia</taxon>
        <taxon>Leptospirales</taxon>
        <taxon>Leptospiraceae</taxon>
        <taxon>Turneriella</taxon>
    </lineage>
</organism>
<feature type="transmembrane region" description="Helical" evidence="3">
    <location>
        <begin position="17"/>
        <end position="41"/>
    </location>
</feature>
<keyword evidence="1 5" id="KW-0378">Hydrolase</keyword>
<evidence type="ECO:0000313" key="5">
    <source>
        <dbReference type="EMBL" id="AFM13922.1"/>
    </source>
</evidence>
<keyword evidence="3" id="KW-0812">Transmembrane</keyword>
<dbReference type="AlphaFoldDB" id="I4B9G5"/>
<keyword evidence="5" id="KW-0012">Acyltransferase</keyword>